<evidence type="ECO:0000313" key="2">
    <source>
        <dbReference type="Proteomes" id="UP000632498"/>
    </source>
</evidence>
<dbReference type="RefSeq" id="WP_188665024.1">
    <property type="nucleotide sequence ID" value="NZ_BMHV01000015.1"/>
</dbReference>
<dbReference type="EMBL" id="BMHV01000015">
    <property type="protein sequence ID" value="GGF67724.1"/>
    <property type="molecule type" value="Genomic_DNA"/>
</dbReference>
<reference evidence="1" key="1">
    <citation type="journal article" date="2014" name="Int. J. Syst. Evol. Microbiol.">
        <title>Complete genome sequence of Corynebacterium casei LMG S-19264T (=DSM 44701T), isolated from a smear-ripened cheese.</title>
        <authorList>
            <consortium name="US DOE Joint Genome Institute (JGI-PGF)"/>
            <person name="Walter F."/>
            <person name="Albersmeier A."/>
            <person name="Kalinowski J."/>
            <person name="Ruckert C."/>
        </authorList>
    </citation>
    <scope>NUCLEOTIDE SEQUENCE</scope>
    <source>
        <strain evidence="1">CGMCC 1.15254</strain>
    </source>
</reference>
<dbReference type="Proteomes" id="UP000632498">
    <property type="component" value="Unassembled WGS sequence"/>
</dbReference>
<evidence type="ECO:0000313" key="1">
    <source>
        <dbReference type="EMBL" id="GGF67724.1"/>
    </source>
</evidence>
<accession>A0A917C338</accession>
<keyword evidence="2" id="KW-1185">Reference proteome</keyword>
<organism evidence="1 2">
    <name type="scientific">Terasakiella brassicae</name>
    <dbReference type="NCBI Taxonomy" id="1634917"/>
    <lineage>
        <taxon>Bacteria</taxon>
        <taxon>Pseudomonadati</taxon>
        <taxon>Pseudomonadota</taxon>
        <taxon>Alphaproteobacteria</taxon>
        <taxon>Rhodospirillales</taxon>
        <taxon>Terasakiellaceae</taxon>
        <taxon>Terasakiella</taxon>
    </lineage>
</organism>
<proteinExistence type="predicted"/>
<reference evidence="1" key="2">
    <citation type="submission" date="2020-09" db="EMBL/GenBank/DDBJ databases">
        <authorList>
            <person name="Sun Q."/>
            <person name="Zhou Y."/>
        </authorList>
    </citation>
    <scope>NUCLEOTIDE SEQUENCE</scope>
    <source>
        <strain evidence="1">CGMCC 1.15254</strain>
    </source>
</reference>
<protein>
    <submittedName>
        <fullName evidence="1">Uncharacterized protein</fullName>
    </submittedName>
</protein>
<comment type="caution">
    <text evidence="1">The sequence shown here is derived from an EMBL/GenBank/DDBJ whole genome shotgun (WGS) entry which is preliminary data.</text>
</comment>
<gene>
    <name evidence="1" type="ORF">GCM10011332_22300</name>
</gene>
<name>A0A917C338_9PROT</name>
<sequence>MAKFIRINKKKIVINDQVISEWTLKALVDKAKSNQITVEQMVVQSIANHWVQNDKFRNSDMEVVNTLMSLAFDFGYDSFKIANGKIKVLALNEERRAAVSPGELEL</sequence>
<dbReference type="AlphaFoldDB" id="A0A917C338"/>